<evidence type="ECO:0000313" key="1">
    <source>
        <dbReference type="EMBL" id="MFN2976758.1"/>
    </source>
</evidence>
<gene>
    <name evidence="1" type="ORF">ACK2TP_13370</name>
</gene>
<proteinExistence type="predicted"/>
<dbReference type="RefSeq" id="WP_263415181.1">
    <property type="nucleotide sequence ID" value="NZ_BAABBH010000002.1"/>
</dbReference>
<dbReference type="Proteomes" id="UP001634747">
    <property type="component" value="Unassembled WGS sequence"/>
</dbReference>
<sequence>MAKYPSNSSVTIDGLTVNTFSTLAGISSVVDGSGLPQMGSMAPTLEFSADIHDQKAIPFATVRKLFDLCNLPTRDKIKDVKVEFWTDENRTDVILSLTFRGWVSSWMVTSGGGTNHILSFSLQPELNQNHYADIKIGN</sequence>
<evidence type="ECO:0008006" key="3">
    <source>
        <dbReference type="Google" id="ProtNLM"/>
    </source>
</evidence>
<protein>
    <recommendedName>
        <fullName evidence="3">Phage tail tube protein</fullName>
    </recommendedName>
</protein>
<comment type="caution">
    <text evidence="1">The sequence shown here is derived from an EMBL/GenBank/DDBJ whole genome shotgun (WGS) entry which is preliminary data.</text>
</comment>
<organism evidence="1 2">
    <name type="scientific">Terriglobus aquaticus</name>
    <dbReference type="NCBI Taxonomy" id="940139"/>
    <lineage>
        <taxon>Bacteria</taxon>
        <taxon>Pseudomonadati</taxon>
        <taxon>Acidobacteriota</taxon>
        <taxon>Terriglobia</taxon>
        <taxon>Terriglobales</taxon>
        <taxon>Acidobacteriaceae</taxon>
        <taxon>Terriglobus</taxon>
    </lineage>
</organism>
<evidence type="ECO:0000313" key="2">
    <source>
        <dbReference type="Proteomes" id="UP001634747"/>
    </source>
</evidence>
<dbReference type="EMBL" id="JBJYXY010000001">
    <property type="protein sequence ID" value="MFN2976758.1"/>
    <property type="molecule type" value="Genomic_DNA"/>
</dbReference>
<keyword evidence="2" id="KW-1185">Reference proteome</keyword>
<name>A0ABW9KN36_9BACT</name>
<accession>A0ABW9KN36</accession>
<reference evidence="1 2" key="1">
    <citation type="submission" date="2024-12" db="EMBL/GenBank/DDBJ databases">
        <authorList>
            <person name="Lee Y."/>
        </authorList>
    </citation>
    <scope>NUCLEOTIDE SEQUENCE [LARGE SCALE GENOMIC DNA]</scope>
    <source>
        <strain evidence="1 2">03SUJ4</strain>
    </source>
</reference>